<dbReference type="EMBL" id="JAVXUP010000866">
    <property type="protein sequence ID" value="KAK3019617.1"/>
    <property type="molecule type" value="Genomic_DNA"/>
</dbReference>
<dbReference type="PANTHER" id="PTHR45786">
    <property type="entry name" value="DNA BINDING PROTEIN-LIKE"/>
    <property type="match status" value="1"/>
</dbReference>
<comment type="caution">
    <text evidence="1">The sequence shown here is derived from an EMBL/GenBank/DDBJ whole genome shotgun (WGS) entry which is preliminary data.</text>
</comment>
<evidence type="ECO:0000313" key="2">
    <source>
        <dbReference type="Proteomes" id="UP001188597"/>
    </source>
</evidence>
<evidence type="ECO:0000313" key="1">
    <source>
        <dbReference type="EMBL" id="KAK3019617.1"/>
    </source>
</evidence>
<dbReference type="AlphaFoldDB" id="A0AA88W2K2"/>
<keyword evidence="2" id="KW-1185">Reference proteome</keyword>
<organism evidence="1 2">
    <name type="scientific">Escallonia herrerae</name>
    <dbReference type="NCBI Taxonomy" id="1293975"/>
    <lineage>
        <taxon>Eukaryota</taxon>
        <taxon>Viridiplantae</taxon>
        <taxon>Streptophyta</taxon>
        <taxon>Embryophyta</taxon>
        <taxon>Tracheophyta</taxon>
        <taxon>Spermatophyta</taxon>
        <taxon>Magnoliopsida</taxon>
        <taxon>eudicotyledons</taxon>
        <taxon>Gunneridae</taxon>
        <taxon>Pentapetalae</taxon>
        <taxon>asterids</taxon>
        <taxon>campanulids</taxon>
        <taxon>Escalloniales</taxon>
        <taxon>Escalloniaceae</taxon>
        <taxon>Escallonia</taxon>
    </lineage>
</organism>
<name>A0AA88W2K2_9ASTE</name>
<reference evidence="1" key="1">
    <citation type="submission" date="2022-12" db="EMBL/GenBank/DDBJ databases">
        <title>Draft genome assemblies for two species of Escallonia (Escalloniales).</title>
        <authorList>
            <person name="Chanderbali A."/>
            <person name="Dervinis C."/>
            <person name="Anghel I."/>
            <person name="Soltis D."/>
            <person name="Soltis P."/>
            <person name="Zapata F."/>
        </authorList>
    </citation>
    <scope>NUCLEOTIDE SEQUENCE</scope>
    <source>
        <strain evidence="1">UCBG64.0493</strain>
        <tissue evidence="1">Leaf</tissue>
    </source>
</reference>
<accession>A0AA88W2K2</accession>
<sequence>MLDEHNPLAKVFRMTRDRFKGVEYVHVHSRLIGTRQCDGRQYNLPTASEVAALIVGDGRQSCGNRNVIGKVRESASERWSARTPGRDKVSSSGWSLLEGITVVAIW</sequence>
<dbReference type="Proteomes" id="UP001188597">
    <property type="component" value="Unassembled WGS sequence"/>
</dbReference>
<gene>
    <name evidence="1" type="ORF">RJ639_004559</name>
</gene>
<dbReference type="PANTHER" id="PTHR45786:SF74">
    <property type="entry name" value="ATP-DEPENDENT DNA HELICASE"/>
    <property type="match status" value="1"/>
</dbReference>
<proteinExistence type="predicted"/>
<protein>
    <submittedName>
        <fullName evidence="1">Uncharacterized protein</fullName>
    </submittedName>
</protein>